<protein>
    <recommendedName>
        <fullName evidence="7">CCHC-type domain-containing protein</fullName>
    </recommendedName>
</protein>
<dbReference type="SMART" id="SM00343">
    <property type="entry name" value="ZnF_C2HC"/>
    <property type="match status" value="1"/>
</dbReference>
<dbReference type="SUPFAM" id="SSF57756">
    <property type="entry name" value="Retrovirus zinc finger-like domains"/>
    <property type="match status" value="1"/>
</dbReference>
<proteinExistence type="predicted"/>
<dbReference type="InterPro" id="IPR036875">
    <property type="entry name" value="Znf_CCHC_sf"/>
</dbReference>
<evidence type="ECO:0000256" key="1">
    <source>
        <dbReference type="PROSITE-ProRule" id="PRU00047"/>
    </source>
</evidence>
<dbReference type="PROSITE" id="PS50158">
    <property type="entry name" value="ZF_CCHC"/>
    <property type="match status" value="1"/>
</dbReference>
<comment type="caution">
    <text evidence="5">The sequence shown here is derived from an EMBL/GenBank/DDBJ whole genome shotgun (WGS) entry which is preliminary data.</text>
</comment>
<evidence type="ECO:0000259" key="3">
    <source>
        <dbReference type="PROSITE" id="PS50102"/>
    </source>
</evidence>
<keyword evidence="2" id="KW-0694">RNA-binding</keyword>
<name>A0A1R2BTA7_9CILI</name>
<dbReference type="InterPro" id="IPR012677">
    <property type="entry name" value="Nucleotide-bd_a/b_plait_sf"/>
</dbReference>
<dbReference type="Pfam" id="PF00098">
    <property type="entry name" value="zf-CCHC"/>
    <property type="match status" value="1"/>
</dbReference>
<keyword evidence="1" id="KW-0862">Zinc</keyword>
<dbReference type="GO" id="GO:0003723">
    <property type="term" value="F:RNA binding"/>
    <property type="evidence" value="ECO:0007669"/>
    <property type="project" value="UniProtKB-UniRule"/>
</dbReference>
<dbReference type="PANTHER" id="PTHR48038:SF2">
    <property type="entry name" value="OS02G0536400 PROTEIN"/>
    <property type="match status" value="1"/>
</dbReference>
<dbReference type="InterPro" id="IPR000504">
    <property type="entry name" value="RRM_dom"/>
</dbReference>
<evidence type="ECO:0000256" key="2">
    <source>
        <dbReference type="PROSITE-ProRule" id="PRU00176"/>
    </source>
</evidence>
<dbReference type="Gene3D" id="4.10.60.10">
    <property type="entry name" value="Zinc finger, CCHC-type"/>
    <property type="match status" value="1"/>
</dbReference>
<dbReference type="AlphaFoldDB" id="A0A1R2BTA7"/>
<evidence type="ECO:0008006" key="7">
    <source>
        <dbReference type="Google" id="ProtNLM"/>
    </source>
</evidence>
<keyword evidence="1" id="KW-0479">Metal-binding</keyword>
<dbReference type="PROSITE" id="PS50102">
    <property type="entry name" value="RRM"/>
    <property type="match status" value="1"/>
</dbReference>
<dbReference type="OrthoDB" id="6033at2759"/>
<gene>
    <name evidence="5" type="ORF">SteCoe_19782</name>
</gene>
<dbReference type="Proteomes" id="UP000187209">
    <property type="component" value="Unassembled WGS sequence"/>
</dbReference>
<keyword evidence="6" id="KW-1185">Reference proteome</keyword>
<reference evidence="5 6" key="1">
    <citation type="submission" date="2016-11" db="EMBL/GenBank/DDBJ databases">
        <title>The macronuclear genome of Stentor coeruleus: a giant cell with tiny introns.</title>
        <authorList>
            <person name="Slabodnick M."/>
            <person name="Ruby J.G."/>
            <person name="Reiff S.B."/>
            <person name="Swart E.C."/>
            <person name="Gosai S."/>
            <person name="Prabakaran S."/>
            <person name="Witkowska E."/>
            <person name="Larue G.E."/>
            <person name="Fisher S."/>
            <person name="Freeman R.M."/>
            <person name="Gunawardena J."/>
            <person name="Chu W."/>
            <person name="Stover N.A."/>
            <person name="Gregory B.D."/>
            <person name="Nowacki M."/>
            <person name="Derisi J."/>
            <person name="Roy S.W."/>
            <person name="Marshall W.F."/>
            <person name="Sood P."/>
        </authorList>
    </citation>
    <scope>NUCLEOTIDE SEQUENCE [LARGE SCALE GENOMIC DNA]</scope>
    <source>
        <strain evidence="5">WM001</strain>
    </source>
</reference>
<evidence type="ECO:0000313" key="6">
    <source>
        <dbReference type="Proteomes" id="UP000187209"/>
    </source>
</evidence>
<keyword evidence="1" id="KW-0863">Zinc-finger</keyword>
<accession>A0A1R2BTA7</accession>
<sequence>MSLFVGNISRSTTAKDIHAFFDRYGKCRVDVKGNFAFVDYDIFESAKQAKAALHGKEIFGNVVNIEWSKKKPEKPNIKTPTQQPISKIRGEIECYICRELGHIAKECKNKEKNESGQKLEIRNDMILDNLRKEKNRFRARVKSPERYSKVAMMSFNTFRINS</sequence>
<dbReference type="GO" id="GO:0008270">
    <property type="term" value="F:zinc ion binding"/>
    <property type="evidence" value="ECO:0007669"/>
    <property type="project" value="UniProtKB-KW"/>
</dbReference>
<dbReference type="InterPro" id="IPR035979">
    <property type="entry name" value="RBD_domain_sf"/>
</dbReference>
<dbReference type="PANTHER" id="PTHR48038">
    <property type="entry name" value="RIBONUCLEOPROTEIN RB97D"/>
    <property type="match status" value="1"/>
</dbReference>
<dbReference type="EMBL" id="MPUH01000441">
    <property type="protein sequence ID" value="OMJ80053.1"/>
    <property type="molecule type" value="Genomic_DNA"/>
</dbReference>
<dbReference type="Gene3D" id="3.30.70.330">
    <property type="match status" value="1"/>
</dbReference>
<evidence type="ECO:0000259" key="4">
    <source>
        <dbReference type="PROSITE" id="PS50158"/>
    </source>
</evidence>
<dbReference type="Pfam" id="PF00076">
    <property type="entry name" value="RRM_1"/>
    <property type="match status" value="1"/>
</dbReference>
<feature type="domain" description="CCHC-type" evidence="4">
    <location>
        <begin position="94"/>
        <end position="109"/>
    </location>
</feature>
<dbReference type="InterPro" id="IPR001878">
    <property type="entry name" value="Znf_CCHC"/>
</dbReference>
<dbReference type="SUPFAM" id="SSF54928">
    <property type="entry name" value="RNA-binding domain, RBD"/>
    <property type="match status" value="1"/>
</dbReference>
<evidence type="ECO:0000313" key="5">
    <source>
        <dbReference type="EMBL" id="OMJ80053.1"/>
    </source>
</evidence>
<organism evidence="5 6">
    <name type="scientific">Stentor coeruleus</name>
    <dbReference type="NCBI Taxonomy" id="5963"/>
    <lineage>
        <taxon>Eukaryota</taxon>
        <taxon>Sar</taxon>
        <taxon>Alveolata</taxon>
        <taxon>Ciliophora</taxon>
        <taxon>Postciliodesmatophora</taxon>
        <taxon>Heterotrichea</taxon>
        <taxon>Heterotrichida</taxon>
        <taxon>Stentoridae</taxon>
        <taxon>Stentor</taxon>
    </lineage>
</organism>
<dbReference type="SMART" id="SM00360">
    <property type="entry name" value="RRM"/>
    <property type="match status" value="1"/>
</dbReference>
<feature type="domain" description="RRM" evidence="3">
    <location>
        <begin position="1"/>
        <end position="70"/>
    </location>
</feature>